<name>A0AB73BXC3_9FUSO</name>
<dbReference type="Gene3D" id="2.40.10.370">
    <property type="entry name" value="Protein of unknown function DUF3599"/>
    <property type="match status" value="1"/>
</dbReference>
<sequence length="118" mass="13735">MRLSDLHVDECTVYRAVSRENEYGALEERYEKLHENIPCRLSQKVLRSVSVGDNNSSSQEYKLFTDLGADIRQNDRLVITRYADGNQYFFKASKPMSYSVIRHKEIVLTEISENEVVK</sequence>
<protein>
    <submittedName>
        <fullName evidence="1">Uncharacterized protein</fullName>
    </submittedName>
</protein>
<dbReference type="InterPro" id="IPR038667">
    <property type="entry name" value="XkdH-like_sf"/>
</dbReference>
<evidence type="ECO:0000313" key="1">
    <source>
        <dbReference type="EMBL" id="KDE63767.1"/>
    </source>
</evidence>
<gene>
    <name evidence="1" type="ORF">FUSO3_04330</name>
</gene>
<proteinExistence type="predicted"/>
<organism evidence="1 2">
    <name type="scientific">Fusobacterium necrophorum BL</name>
    <dbReference type="NCBI Taxonomy" id="1441732"/>
    <lineage>
        <taxon>Bacteria</taxon>
        <taxon>Fusobacteriati</taxon>
        <taxon>Fusobacteriota</taxon>
        <taxon>Fusobacteriia</taxon>
        <taxon>Fusobacteriales</taxon>
        <taxon>Fusobacteriaceae</taxon>
        <taxon>Fusobacterium</taxon>
    </lineage>
</organism>
<accession>A0AB73BXC3</accession>
<dbReference type="RefSeq" id="WP_035932823.1">
    <property type="nucleotide sequence ID" value="NZ_JAAC01000062.1"/>
</dbReference>
<evidence type="ECO:0000313" key="2">
    <source>
        <dbReference type="Proteomes" id="UP000027473"/>
    </source>
</evidence>
<dbReference type="EMBL" id="JAAC01000062">
    <property type="protein sequence ID" value="KDE63767.1"/>
    <property type="molecule type" value="Genomic_DNA"/>
</dbReference>
<dbReference type="AlphaFoldDB" id="A0AB73BXC3"/>
<dbReference type="Proteomes" id="UP000027473">
    <property type="component" value="Unassembled WGS sequence"/>
</dbReference>
<comment type="caution">
    <text evidence="1">The sequence shown here is derived from an EMBL/GenBank/DDBJ whole genome shotgun (WGS) entry which is preliminary data.</text>
</comment>
<reference evidence="1 2" key="1">
    <citation type="submission" date="2014-01" db="EMBL/GenBank/DDBJ databases">
        <title>Comparative genomics of Fusobacterium necrophorum wild isolates.</title>
        <authorList>
            <person name="Kittichotirat W."/>
            <person name="Bumgarner R.E."/>
            <person name="Lawrence P."/>
        </authorList>
    </citation>
    <scope>NUCLEOTIDE SEQUENCE [LARGE SCALE GENOMIC DNA]</scope>
    <source>
        <strain evidence="1 2">BL</strain>
    </source>
</reference>